<sequence>MKECYIFNTKLIHQNTHSLRISLNITQTSIIFFEETTTAKESEEDFASNNQKQMKTATKNTKAKHNKKMATMKEKAHYNKTHYCRCQTKAMATVYKEMSQEKKDIVEEMGFGALANVPEMNVSNTLLKELLDQFDDEKGCLKTLQGRIYITPRKVAAAFGITNGGNLFPEKTRNVLDMNVEGEEKQKKFKRTFVVFIQKCFFLPTMVSVASPIHKPPIFHVDNIQEWDWTKHVLNFLMKGVENKRNGKKQSVDGCVFVLMLIYFHETKFPYPFAPDAPPAPWVAHWTRKMIIGRISSEATQPLTQGSSTPSVNAASNTRATPDVDQQIGKFQEQTRSQALEVTPLALSFPSSVQEELMKDDFMYVPPQKETQ</sequence>
<dbReference type="EMBL" id="SDMP01000016">
    <property type="protein sequence ID" value="RYR01770.1"/>
    <property type="molecule type" value="Genomic_DNA"/>
</dbReference>
<organism evidence="2 3">
    <name type="scientific">Arachis hypogaea</name>
    <name type="common">Peanut</name>
    <dbReference type="NCBI Taxonomy" id="3818"/>
    <lineage>
        <taxon>Eukaryota</taxon>
        <taxon>Viridiplantae</taxon>
        <taxon>Streptophyta</taxon>
        <taxon>Embryophyta</taxon>
        <taxon>Tracheophyta</taxon>
        <taxon>Spermatophyta</taxon>
        <taxon>Magnoliopsida</taxon>
        <taxon>eudicotyledons</taxon>
        <taxon>Gunneridae</taxon>
        <taxon>Pentapetalae</taxon>
        <taxon>rosids</taxon>
        <taxon>fabids</taxon>
        <taxon>Fabales</taxon>
        <taxon>Fabaceae</taxon>
        <taxon>Papilionoideae</taxon>
        <taxon>50 kb inversion clade</taxon>
        <taxon>dalbergioids sensu lato</taxon>
        <taxon>Dalbergieae</taxon>
        <taxon>Pterocarpus clade</taxon>
        <taxon>Arachis</taxon>
    </lineage>
</organism>
<gene>
    <name evidence="2" type="ORF">Ahy_B06g080634</name>
</gene>
<feature type="region of interest" description="Disordered" evidence="1">
    <location>
        <begin position="299"/>
        <end position="319"/>
    </location>
</feature>
<evidence type="ECO:0000256" key="1">
    <source>
        <dbReference type="SAM" id="MobiDB-lite"/>
    </source>
</evidence>
<dbReference type="AlphaFoldDB" id="A0A444YII4"/>
<dbReference type="STRING" id="3818.A0A444YII4"/>
<proteinExistence type="predicted"/>
<protein>
    <recommendedName>
        <fullName evidence="4">Aminotransferase-like plant mobile domain-containing protein</fullName>
    </recommendedName>
</protein>
<accession>A0A444YII4</accession>
<evidence type="ECO:0008006" key="4">
    <source>
        <dbReference type="Google" id="ProtNLM"/>
    </source>
</evidence>
<name>A0A444YII4_ARAHY</name>
<feature type="region of interest" description="Disordered" evidence="1">
    <location>
        <begin position="45"/>
        <end position="66"/>
    </location>
</feature>
<evidence type="ECO:0000313" key="2">
    <source>
        <dbReference type="EMBL" id="RYR01770.1"/>
    </source>
</evidence>
<dbReference type="Proteomes" id="UP000289738">
    <property type="component" value="Chromosome B06"/>
</dbReference>
<feature type="compositionally biased region" description="Low complexity" evidence="1">
    <location>
        <begin position="49"/>
        <end position="60"/>
    </location>
</feature>
<dbReference type="PANTHER" id="PTHR34835:SF82">
    <property type="entry name" value="OS01G0826651 PROTEIN"/>
    <property type="match status" value="1"/>
</dbReference>
<reference evidence="2 3" key="1">
    <citation type="submission" date="2019-01" db="EMBL/GenBank/DDBJ databases">
        <title>Sequencing of cultivated peanut Arachis hypogaea provides insights into genome evolution and oil improvement.</title>
        <authorList>
            <person name="Chen X."/>
        </authorList>
    </citation>
    <scope>NUCLEOTIDE SEQUENCE [LARGE SCALE GENOMIC DNA]</scope>
    <source>
        <strain evidence="3">cv. Fuhuasheng</strain>
        <tissue evidence="2">Leaves</tissue>
    </source>
</reference>
<evidence type="ECO:0000313" key="3">
    <source>
        <dbReference type="Proteomes" id="UP000289738"/>
    </source>
</evidence>
<keyword evidence="3" id="KW-1185">Reference proteome</keyword>
<comment type="caution">
    <text evidence="2">The sequence shown here is derived from an EMBL/GenBank/DDBJ whole genome shotgun (WGS) entry which is preliminary data.</text>
</comment>
<dbReference type="PANTHER" id="PTHR34835">
    <property type="entry name" value="OS07G0283600 PROTEIN-RELATED"/>
    <property type="match status" value="1"/>
</dbReference>